<evidence type="ECO:0008006" key="3">
    <source>
        <dbReference type="Google" id="ProtNLM"/>
    </source>
</evidence>
<dbReference type="Proteomes" id="UP000007718">
    <property type="component" value="Plasmid pDEIPR04"/>
</dbReference>
<dbReference type="HOGENOM" id="CLU_743404_0_0_0"/>
<evidence type="ECO:0000313" key="2">
    <source>
        <dbReference type="Proteomes" id="UP000007718"/>
    </source>
</evidence>
<dbReference type="RefSeq" id="WP_013616033.1">
    <property type="nucleotide sequence ID" value="NC_015163.1"/>
</dbReference>
<keyword evidence="1" id="KW-0614">Plasmid</keyword>
<organism evidence="1 2">
    <name type="scientific">Deinococcus proteolyticus (strain ATCC 35074 / DSM 20540 / JCM 6276 / NBRC 101906 / NCIMB 13154 / VKM Ac-1939 / CCM 2703 / MRP)</name>
    <dbReference type="NCBI Taxonomy" id="693977"/>
    <lineage>
        <taxon>Bacteria</taxon>
        <taxon>Thermotogati</taxon>
        <taxon>Deinococcota</taxon>
        <taxon>Deinococci</taxon>
        <taxon>Deinococcales</taxon>
        <taxon>Deinococcaceae</taxon>
        <taxon>Deinococcus</taxon>
    </lineage>
</organism>
<accession>F0RR80</accession>
<geneLocation type="plasmid" evidence="1 2">
    <name>pDEIPR04</name>
</geneLocation>
<evidence type="ECO:0000313" key="1">
    <source>
        <dbReference type="EMBL" id="ADY27789.1"/>
    </source>
</evidence>
<dbReference type="AlphaFoldDB" id="F0RR80"/>
<proteinExistence type="predicted"/>
<sequence>MPLLFVHGVAIRQEDAPEFKTLHSLTSGVDWTAISALLREYVAPVMRPDAPQDVSLEWLYWGDLGATYRGGGRFRGTFEPESPPVPHPLEASAQAQAQWLEDRLLPQTPAALWPATIEAAALTAEDQTVRLLAAELSEPARSEVLLAAVEARRQNHTTLRSTPQLSALLLRWEERRRGRLQQAFRGVRRPLEDFGPIFLGDALTYFTLRGTPEQPGPVLERVLAALQQADATAKRSGEPLVVLSHSLGGQLVYDVLSSVVPARPDLADLRVDLWCAVGSQLGLFKELGLMLEDHFPASTNHADASPLLNHLGYLWNVWSYGDLLSFRAEGSIPSAHDAPFPLGGQVQDEHLAYFHQPHFYAALAAKLRSLTR</sequence>
<dbReference type="KEGG" id="dpt:Deipr_2685"/>
<reference evidence="1 2" key="2">
    <citation type="journal article" date="2012" name="Stand. Genomic Sci.">
        <title>Complete genome sequence of the orange-red pigmented, radioresistant Deinococcus proteolyticus type strain (MRP(T)).</title>
        <authorList>
            <person name="Copeland A."/>
            <person name="Zeytun A."/>
            <person name="Yassawong M."/>
            <person name="Nolan M."/>
            <person name="Lucas S."/>
            <person name="Hammon N."/>
            <person name="Deshpande S."/>
            <person name="Cheng J.F."/>
            <person name="Han C."/>
            <person name="Tapia R."/>
            <person name="Goodwin L.A."/>
            <person name="Pitluck S."/>
            <person name="Mavromatis K."/>
            <person name="Liolios K."/>
            <person name="Pagani I."/>
            <person name="Ivanova N."/>
            <person name="Mikhailova N."/>
            <person name="Pati A."/>
            <person name="Chen A."/>
            <person name="Palaniappan K."/>
            <person name="Land M."/>
            <person name="Hauser L."/>
            <person name="Jeffries C.D."/>
            <person name="Brambilla E.M."/>
            <person name="Rohde M."/>
            <person name="Sikorski J."/>
            <person name="Pukall R."/>
            <person name="Goker M."/>
            <person name="Detter J.C."/>
            <person name="Woyke T."/>
            <person name="Bristow J."/>
            <person name="Eisen J.A."/>
            <person name="Markowitz V."/>
            <person name="Hugenholtz P."/>
            <person name="Kyrpides N.C."/>
            <person name="Klenk H.P."/>
            <person name="Lapidus A."/>
        </authorList>
    </citation>
    <scope>NUCLEOTIDE SEQUENCE [LARGE SCALE GENOMIC DNA]</scope>
    <source>
        <strain evidence="2">ATCC 35074 / DSM 20540 / JCM 6276 / NBRC 101906 / NCIMB 13154 / VKM Ac-1939 / CCM 2703 / MRP</strain>
        <plasmid evidence="2">Plasmid pDEIPR04</plasmid>
    </source>
</reference>
<protein>
    <recommendedName>
        <fullName evidence="3">Alpha/beta hydrolase</fullName>
    </recommendedName>
</protein>
<reference evidence="2" key="1">
    <citation type="submission" date="2011-02" db="EMBL/GenBank/DDBJ databases">
        <title>The complete sequence of plasmid4 of Deinococcus proteolyticus DSM 20540.</title>
        <authorList>
            <consortium name="US DOE Joint Genome Institute (JGI-PGF)"/>
            <person name="Lucas S."/>
            <person name="Copeland A."/>
            <person name="Lapidus A."/>
            <person name="Bruce D."/>
            <person name="Goodwin L."/>
            <person name="Pitluck S."/>
            <person name="Kyrpides N."/>
            <person name="Mavromatis K."/>
            <person name="Pagani I."/>
            <person name="Ivanova N."/>
            <person name="Ovchinnikova G."/>
            <person name="Zeytun A."/>
            <person name="Detter J.C."/>
            <person name="Han C."/>
            <person name="Land M."/>
            <person name="Hauser L."/>
            <person name="Markowitz V."/>
            <person name="Cheng J.-F."/>
            <person name="Hugenholtz P."/>
            <person name="Woyke T."/>
            <person name="Wu D."/>
            <person name="Pukall R."/>
            <person name="Steenblock K."/>
            <person name="Brambilla E."/>
            <person name="Klenk H.-P."/>
            <person name="Eisen J.A."/>
        </authorList>
    </citation>
    <scope>NUCLEOTIDE SEQUENCE [LARGE SCALE GENOMIC DNA]</scope>
    <source>
        <strain evidence="2">ATCC 35074 / DSM 20540 / JCM 6276 / NBRC 101906 / NCIMB 13154 / VKM Ac-1939 / CCM 2703 / MRP</strain>
        <plasmid evidence="2">Plasmid pDEIPR04</plasmid>
    </source>
</reference>
<dbReference type="OrthoDB" id="70513at2"/>
<keyword evidence="2" id="KW-1185">Reference proteome</keyword>
<name>F0RR80_DEIPM</name>
<gene>
    <name evidence="1" type="ordered locus">Deipr_2685</name>
</gene>
<dbReference type="EMBL" id="CP002540">
    <property type="protein sequence ID" value="ADY27789.1"/>
    <property type="molecule type" value="Genomic_DNA"/>
</dbReference>